<feature type="compositionally biased region" description="Polar residues" evidence="6">
    <location>
        <begin position="139"/>
        <end position="151"/>
    </location>
</feature>
<dbReference type="EMBL" id="KB312312">
    <property type="protein sequence ID" value="ELT87472.1"/>
    <property type="molecule type" value="Genomic_DNA"/>
</dbReference>
<dbReference type="SMART" id="SM00451">
    <property type="entry name" value="ZnF_U1"/>
    <property type="match status" value="3"/>
</dbReference>
<feature type="compositionally biased region" description="Polar residues" evidence="6">
    <location>
        <begin position="734"/>
        <end position="758"/>
    </location>
</feature>
<proteinExistence type="predicted"/>
<feature type="compositionally biased region" description="Polar residues" evidence="6">
    <location>
        <begin position="285"/>
        <end position="312"/>
    </location>
</feature>
<dbReference type="PROSITE" id="PS50171">
    <property type="entry name" value="ZF_MATRIN"/>
    <property type="match status" value="1"/>
</dbReference>
<feature type="compositionally biased region" description="Polar residues" evidence="6">
    <location>
        <begin position="328"/>
        <end position="345"/>
    </location>
</feature>
<dbReference type="OMA" id="GMPSTIC"/>
<dbReference type="EnsemblMetazoa" id="CapteT198848">
    <property type="protein sequence ID" value="CapteP198848"/>
    <property type="gene ID" value="CapteG198848"/>
</dbReference>
<dbReference type="InterPro" id="IPR000690">
    <property type="entry name" value="Matrin/U1-C_Znf_C2H2"/>
</dbReference>
<dbReference type="GO" id="GO:0005634">
    <property type="term" value="C:nucleus"/>
    <property type="evidence" value="ECO:0007669"/>
    <property type="project" value="UniProtKB-SubCell"/>
</dbReference>
<evidence type="ECO:0000256" key="1">
    <source>
        <dbReference type="ARBA" id="ARBA00004123"/>
    </source>
</evidence>
<dbReference type="HOGENOM" id="CLU_276497_0_0_1"/>
<evidence type="ECO:0000256" key="3">
    <source>
        <dbReference type="ARBA" id="ARBA00022771"/>
    </source>
</evidence>
<dbReference type="PANTHER" id="PTHR15491:SF9">
    <property type="entry name" value="CIP1-INTERACTING ZINC FINGER PROTEIN"/>
    <property type="match status" value="1"/>
</dbReference>
<name>R7T3S9_CAPTE</name>
<feature type="region of interest" description="Disordered" evidence="6">
    <location>
        <begin position="177"/>
        <end position="243"/>
    </location>
</feature>
<evidence type="ECO:0000256" key="6">
    <source>
        <dbReference type="SAM" id="MobiDB-lite"/>
    </source>
</evidence>
<feature type="region of interest" description="Disordered" evidence="6">
    <location>
        <begin position="937"/>
        <end position="961"/>
    </location>
</feature>
<evidence type="ECO:0000313" key="8">
    <source>
        <dbReference type="EMBL" id="ELT87472.1"/>
    </source>
</evidence>
<feature type="region of interest" description="Disordered" evidence="6">
    <location>
        <begin position="807"/>
        <end position="886"/>
    </location>
</feature>
<feature type="region of interest" description="Disordered" evidence="6">
    <location>
        <begin position="721"/>
        <end position="784"/>
    </location>
</feature>
<keyword evidence="10" id="KW-1185">Reference proteome</keyword>
<feature type="compositionally biased region" description="Basic and acidic residues" evidence="6">
    <location>
        <begin position="66"/>
        <end position="85"/>
    </location>
</feature>
<keyword evidence="2" id="KW-0479">Metal-binding</keyword>
<feature type="compositionally biased region" description="Basic and acidic residues" evidence="6">
    <location>
        <begin position="721"/>
        <end position="733"/>
    </location>
</feature>
<dbReference type="OrthoDB" id="10072641at2759"/>
<feature type="compositionally biased region" description="Pro residues" evidence="6">
    <location>
        <begin position="349"/>
        <end position="358"/>
    </location>
</feature>
<feature type="compositionally biased region" description="Basic and acidic residues" evidence="6">
    <location>
        <begin position="40"/>
        <end position="56"/>
    </location>
</feature>
<evidence type="ECO:0000256" key="5">
    <source>
        <dbReference type="ARBA" id="ARBA00023242"/>
    </source>
</evidence>
<dbReference type="InterPro" id="IPR026811">
    <property type="entry name" value="CIZ1"/>
</dbReference>
<protein>
    <recommendedName>
        <fullName evidence="7">Matrin-type domain-containing protein</fullName>
    </recommendedName>
</protein>
<feature type="compositionally biased region" description="Basic and acidic residues" evidence="6">
    <location>
        <begin position="831"/>
        <end position="857"/>
    </location>
</feature>
<dbReference type="EMBL" id="AMQN01003618">
    <property type="status" value="NOT_ANNOTATED_CDS"/>
    <property type="molecule type" value="Genomic_DNA"/>
</dbReference>
<feature type="compositionally biased region" description="Polar residues" evidence="6">
    <location>
        <begin position="196"/>
        <end position="243"/>
    </location>
</feature>
<reference evidence="8 10" key="2">
    <citation type="journal article" date="2013" name="Nature">
        <title>Insights into bilaterian evolution from three spiralian genomes.</title>
        <authorList>
            <person name="Simakov O."/>
            <person name="Marletaz F."/>
            <person name="Cho S.J."/>
            <person name="Edsinger-Gonzales E."/>
            <person name="Havlak P."/>
            <person name="Hellsten U."/>
            <person name="Kuo D.H."/>
            <person name="Larsson T."/>
            <person name="Lv J."/>
            <person name="Arendt D."/>
            <person name="Savage R."/>
            <person name="Osoegawa K."/>
            <person name="de Jong P."/>
            <person name="Grimwood J."/>
            <person name="Chapman J.A."/>
            <person name="Shapiro H."/>
            <person name="Aerts A."/>
            <person name="Otillar R.P."/>
            <person name="Terry A.Y."/>
            <person name="Boore J.L."/>
            <person name="Grigoriev I.V."/>
            <person name="Lindberg D.R."/>
            <person name="Seaver E.C."/>
            <person name="Weisblat D.A."/>
            <person name="Putnam N.H."/>
            <person name="Rokhsar D.S."/>
        </authorList>
    </citation>
    <scope>NUCLEOTIDE SEQUENCE</scope>
    <source>
        <strain evidence="8 10">I ESC-2004</strain>
    </source>
</reference>
<feature type="region of interest" description="Disordered" evidence="6">
    <location>
        <begin position="278"/>
        <end position="358"/>
    </location>
</feature>
<accession>R7T3S9</accession>
<evidence type="ECO:0000259" key="7">
    <source>
        <dbReference type="PROSITE" id="PS50171"/>
    </source>
</evidence>
<keyword evidence="3" id="KW-0863">Zinc-finger</keyword>
<dbReference type="PANTHER" id="PTHR15491">
    <property type="match status" value="1"/>
</dbReference>
<evidence type="ECO:0000256" key="2">
    <source>
        <dbReference type="ARBA" id="ARBA00022723"/>
    </source>
</evidence>
<gene>
    <name evidence="8" type="ORF">CAPTEDRAFT_198848</name>
</gene>
<dbReference type="InterPro" id="IPR003604">
    <property type="entry name" value="Matrin/U1-like-C_Znf_C2H2"/>
</dbReference>
<dbReference type="STRING" id="283909.R7T3S9"/>
<organism evidence="8">
    <name type="scientific">Capitella teleta</name>
    <name type="common">Polychaete worm</name>
    <dbReference type="NCBI Taxonomy" id="283909"/>
    <lineage>
        <taxon>Eukaryota</taxon>
        <taxon>Metazoa</taxon>
        <taxon>Spiralia</taxon>
        <taxon>Lophotrochozoa</taxon>
        <taxon>Annelida</taxon>
        <taxon>Polychaeta</taxon>
        <taxon>Sedentaria</taxon>
        <taxon>Scolecida</taxon>
        <taxon>Capitellidae</taxon>
        <taxon>Capitella</taxon>
    </lineage>
</organism>
<feature type="compositionally biased region" description="Basic and acidic residues" evidence="6">
    <location>
        <begin position="1123"/>
        <end position="1134"/>
    </location>
</feature>
<feature type="region of interest" description="Disordered" evidence="6">
    <location>
        <begin position="1"/>
        <end position="155"/>
    </location>
</feature>
<feature type="compositionally biased region" description="Polar residues" evidence="6">
    <location>
        <begin position="1016"/>
        <end position="1029"/>
    </location>
</feature>
<dbReference type="PROSITE" id="PS00028">
    <property type="entry name" value="ZINC_FINGER_C2H2_1"/>
    <property type="match status" value="1"/>
</dbReference>
<dbReference type="InterPro" id="IPR013087">
    <property type="entry name" value="Znf_C2H2_type"/>
</dbReference>
<feature type="region of interest" description="Disordered" evidence="6">
    <location>
        <begin position="990"/>
        <end position="1151"/>
    </location>
</feature>
<reference evidence="9" key="3">
    <citation type="submission" date="2015-06" db="UniProtKB">
        <authorList>
            <consortium name="EnsemblMetazoa"/>
        </authorList>
    </citation>
    <scope>IDENTIFICATION</scope>
</reference>
<feature type="compositionally biased region" description="Polar residues" evidence="6">
    <location>
        <begin position="1108"/>
        <end position="1122"/>
    </location>
</feature>
<reference evidence="10" key="1">
    <citation type="submission" date="2012-12" db="EMBL/GenBank/DDBJ databases">
        <authorList>
            <person name="Hellsten U."/>
            <person name="Grimwood J."/>
            <person name="Chapman J.A."/>
            <person name="Shapiro H."/>
            <person name="Aerts A."/>
            <person name="Otillar R.P."/>
            <person name="Terry A.Y."/>
            <person name="Boore J.L."/>
            <person name="Simakov O."/>
            <person name="Marletaz F."/>
            <person name="Cho S.-J."/>
            <person name="Edsinger-Gonzales E."/>
            <person name="Havlak P."/>
            <person name="Kuo D.-H."/>
            <person name="Larsson T."/>
            <person name="Lv J."/>
            <person name="Arendt D."/>
            <person name="Savage R."/>
            <person name="Osoegawa K."/>
            <person name="de Jong P."/>
            <person name="Lindberg D.R."/>
            <person name="Seaver E.C."/>
            <person name="Weisblat D.A."/>
            <person name="Putnam N.H."/>
            <person name="Grigoriev I.V."/>
            <person name="Rokhsar D.S."/>
        </authorList>
    </citation>
    <scope>NUCLEOTIDE SEQUENCE</scope>
    <source>
        <strain evidence="10">I ESC-2004</strain>
    </source>
</reference>
<dbReference type="GO" id="GO:0008270">
    <property type="term" value="F:zinc ion binding"/>
    <property type="evidence" value="ECO:0007669"/>
    <property type="project" value="UniProtKB-KW"/>
</dbReference>
<dbReference type="GO" id="GO:0003676">
    <property type="term" value="F:nucleic acid binding"/>
    <property type="evidence" value="ECO:0007669"/>
    <property type="project" value="InterPro"/>
</dbReference>
<evidence type="ECO:0000313" key="9">
    <source>
        <dbReference type="EnsemblMetazoa" id="CapteP198848"/>
    </source>
</evidence>
<keyword evidence="4" id="KW-0862">Zinc</keyword>
<feature type="compositionally biased region" description="Basic and acidic residues" evidence="6">
    <location>
        <begin position="1033"/>
        <end position="1064"/>
    </location>
</feature>
<evidence type="ECO:0000256" key="4">
    <source>
        <dbReference type="ARBA" id="ARBA00022833"/>
    </source>
</evidence>
<comment type="subcellular location">
    <subcellularLocation>
        <location evidence="1">Nucleus</location>
    </subcellularLocation>
</comment>
<sequence>MNKKSDKRGTKSTPEGDHRWTPNGMRQALHPYSPTNSQKYDPEKPTEDSTEAETRPRPFHPCEMSAYKKLERKLQDINQNYDKRHSFPSRKKQPTESQYSNYGTYRPGKPANQHRQSSPISGKHLFLSNERPNFRDSGSVETVHSTISNPDLGTEPMAVNQDQHEQWDLYNCLHQLYGQKDDSPPEPPRLSPATYYDQQSQMQHYQNSSPMEQTSYQNPQAMQHPSYHQEQSPVQQPSYQRTSDQMYQGTYDIPPLMPFSEYTQPTATTSPHKSALLRNDYSHPVTPQSSSHSAQQRYLTPYSKTSDHSPSYRTPVPNYAALPPELPSYSTPTRSNPVTGYNSYNPPRKAAPPPPPLPPLREENAYILSIIRAGQLSALVSSATSAQLDEMINELPDRGKTNVRKLIEKEKARLESEAAHRPNSKWNRPNSSLKMTPYTCNTCNYVCSTLKDFQHHLTTLVHKDNLQKQVGPAMMTLLPANEAYCVVCSVPYPTMLALEPDFHPNSNSHKRKERLSKRGCLLCKTGPFKKYQEYVSHIDGDVHKMKKNELQSELNNRKAEIENKISKDPKLQAQVEDGRLKTIRSRMEEEEGIPDLETMVTLDEVGGEEDILEKRQEKLTREERNKIDLSVFKFNPKVSVGVECVIPTFGFYCKLCHKFYEKEDVAKNEHCKSQSHFEKYRKYIKIKQVWDEKARLERESEEKKQAARLKAQKEQAEKWLAEKQKAKGQEEAKPSNTKKVNQTSGTNVPKTTSDTNVKSALPTADATRNGIEETSVEDKPTPKKKRIVKKIVKRLVIKSKDGRIIKSTHPGKVLSRKMTSNGDVPVLTETPVKDGKDITDPEQEENKENPQVEKEVTTDLELPEVNKTKLEENPVNGEATNVEDCQKETLPLELSVEPAAEAKKAVIQEPSVPEISQQAEAIPLETGNQTNECEKAVDSAPMEVTSDNPAPCKEEKKVEEEKLPDAAIAPIAKPEGEIVIKNGRRVRIIKKRVVKRRSKEPQDTTSPSKNPCLEVETQSAKEAQGTTPPSKDPCLEVDAHEIKEQEQENSKNKVDVAASRRDAVVEQAAPVAPKEASEEIGRKQSPQSQDDDNLSPKDKIKQKISLKSEGSPSDQEVTLGTNDNEKLPAKKEIKIVLTGESTKRKPRVRRK</sequence>
<evidence type="ECO:0000313" key="10">
    <source>
        <dbReference type="Proteomes" id="UP000014760"/>
    </source>
</evidence>
<keyword evidence="5" id="KW-0539">Nucleus</keyword>
<feature type="compositionally biased region" description="Basic and acidic residues" evidence="6">
    <location>
        <begin position="952"/>
        <end position="961"/>
    </location>
</feature>
<dbReference type="AlphaFoldDB" id="R7T3S9"/>
<feature type="domain" description="Matrin-type" evidence="7">
    <location>
        <begin position="651"/>
        <end position="682"/>
    </location>
</feature>
<dbReference type="Proteomes" id="UP000014760">
    <property type="component" value="Unassembled WGS sequence"/>
</dbReference>